<organism evidence="11 12">
    <name type="scientific">Gossypium australe</name>
    <dbReference type="NCBI Taxonomy" id="47621"/>
    <lineage>
        <taxon>Eukaryota</taxon>
        <taxon>Viridiplantae</taxon>
        <taxon>Streptophyta</taxon>
        <taxon>Embryophyta</taxon>
        <taxon>Tracheophyta</taxon>
        <taxon>Spermatophyta</taxon>
        <taxon>Magnoliopsida</taxon>
        <taxon>eudicotyledons</taxon>
        <taxon>Gunneridae</taxon>
        <taxon>Pentapetalae</taxon>
        <taxon>rosids</taxon>
        <taxon>malvids</taxon>
        <taxon>Malvales</taxon>
        <taxon>Malvaceae</taxon>
        <taxon>Malvoideae</taxon>
        <taxon>Gossypium</taxon>
    </lineage>
</organism>
<sequence length="407" mass="43098">MATGKNGETAINMPETKASVKGTAPLLNSSKAVSTVEHPNRGVKKGFAIGDFVLRLCALGAALGATVAMGNADQVLPFFTQFLQFEAQYDDFDTFRYMMAALTIAAGSASASMVYLAHNGNDDVNWLPFCQQFGDFCQSASGAVIGGTHPKAPHKDPSLLLNSSKAVTVAVEHPSRGEKKGFAVGDFILRLCTLGAVLGATVAMGNADQLLPFFHSVPPIRSSTNKTTRETTINLPETKAEAKEKAPLLNSSKAIAILEPPNRGTKKGIAIGDFVLRLCTIGATLGATVTMGNAGAVAPFTTRFLRFEAQFNDVPTFVFFMVANGIVTGYLFLSLPFSTICIVRPLAKAPRILLVIFDTAMTGLTLASASAVASIVYLAHYGNPNTNWLPFCQQFGDFCSSTSGAMD</sequence>
<feature type="transmembrane region" description="Helical" evidence="9">
    <location>
        <begin position="317"/>
        <end position="340"/>
    </location>
</feature>
<dbReference type="InterPro" id="IPR006459">
    <property type="entry name" value="CASP/CASPL"/>
</dbReference>
<evidence type="ECO:0000256" key="8">
    <source>
        <dbReference type="ARBA" id="ARBA00025302"/>
    </source>
</evidence>
<comment type="caution">
    <text evidence="11">The sequence shown here is derived from an EMBL/GenBank/DDBJ whole genome shotgun (WGS) entry which is preliminary data.</text>
</comment>
<evidence type="ECO:0000256" key="6">
    <source>
        <dbReference type="ARBA" id="ARBA00023136"/>
    </source>
</evidence>
<comment type="function">
    <text evidence="8">Regulates membrane-cell wall junctions and localized cell wall deposition. Required for establishment of the Casparian strip membrane domain (CSD) and the subsequent formation of Casparian strips, a cell wall modification of the root endodermis that determines an apoplastic barrier between the intraorganismal apoplasm and the extraorganismal apoplasm and prevents lateral diffusion.</text>
</comment>
<keyword evidence="5 9" id="KW-1133">Transmembrane helix</keyword>
<comment type="subunit">
    <text evidence="9">Homodimer and heterodimers.</text>
</comment>
<feature type="transmembrane region" description="Helical" evidence="9">
    <location>
        <begin position="274"/>
        <end position="297"/>
    </location>
</feature>
<evidence type="ECO:0000256" key="4">
    <source>
        <dbReference type="ARBA" id="ARBA00022692"/>
    </source>
</evidence>
<evidence type="ECO:0000256" key="2">
    <source>
        <dbReference type="ARBA" id="ARBA00007651"/>
    </source>
</evidence>
<reference evidence="12" key="1">
    <citation type="journal article" date="2019" name="Plant Biotechnol. J.">
        <title>Genome sequencing of the Australian wild diploid species Gossypium australe highlights disease resistance and delayed gland morphogenesis.</title>
        <authorList>
            <person name="Cai Y."/>
            <person name="Cai X."/>
            <person name="Wang Q."/>
            <person name="Wang P."/>
            <person name="Zhang Y."/>
            <person name="Cai C."/>
            <person name="Xu Y."/>
            <person name="Wang K."/>
            <person name="Zhou Z."/>
            <person name="Wang C."/>
            <person name="Geng S."/>
            <person name="Li B."/>
            <person name="Dong Q."/>
            <person name="Hou Y."/>
            <person name="Wang H."/>
            <person name="Ai P."/>
            <person name="Liu Z."/>
            <person name="Yi F."/>
            <person name="Sun M."/>
            <person name="An G."/>
            <person name="Cheng J."/>
            <person name="Zhang Y."/>
            <person name="Shi Q."/>
            <person name="Xie Y."/>
            <person name="Shi X."/>
            <person name="Chang Y."/>
            <person name="Huang F."/>
            <person name="Chen Y."/>
            <person name="Hong S."/>
            <person name="Mi L."/>
            <person name="Sun Q."/>
            <person name="Zhang L."/>
            <person name="Zhou B."/>
            <person name="Peng R."/>
            <person name="Zhang X."/>
            <person name="Liu F."/>
        </authorList>
    </citation>
    <scope>NUCLEOTIDE SEQUENCE [LARGE SCALE GENOMIC DNA]</scope>
    <source>
        <strain evidence="12">cv. PA1801</strain>
    </source>
</reference>
<dbReference type="AlphaFoldDB" id="A0A5B6VRD8"/>
<dbReference type="InterPro" id="IPR006702">
    <property type="entry name" value="CASP_dom"/>
</dbReference>
<dbReference type="InterPro" id="IPR044173">
    <property type="entry name" value="CASPL"/>
</dbReference>
<dbReference type="OrthoDB" id="753675at2759"/>
<proteinExistence type="inferred from homology"/>
<feature type="domain" description="Casparian strip membrane protein" evidence="10">
    <location>
        <begin position="267"/>
        <end position="405"/>
    </location>
</feature>
<feature type="transmembrane region" description="Helical" evidence="9">
    <location>
        <begin position="52"/>
        <end position="72"/>
    </location>
</feature>
<evidence type="ECO:0000259" key="10">
    <source>
        <dbReference type="Pfam" id="PF04535"/>
    </source>
</evidence>
<dbReference type="Proteomes" id="UP000325315">
    <property type="component" value="Unassembled WGS sequence"/>
</dbReference>
<keyword evidence="3 9" id="KW-1003">Cell membrane</keyword>
<evidence type="ECO:0000256" key="7">
    <source>
        <dbReference type="ARBA" id="ARBA00023316"/>
    </source>
</evidence>
<evidence type="ECO:0000313" key="12">
    <source>
        <dbReference type="Proteomes" id="UP000325315"/>
    </source>
</evidence>
<dbReference type="GO" id="GO:0005886">
    <property type="term" value="C:plasma membrane"/>
    <property type="evidence" value="ECO:0007669"/>
    <property type="project" value="UniProtKB-SubCell"/>
</dbReference>
<dbReference type="PANTHER" id="PTHR36488">
    <property type="entry name" value="CASP-LIKE PROTEIN 1U1"/>
    <property type="match status" value="1"/>
</dbReference>
<feature type="transmembrane region" description="Helical" evidence="9">
    <location>
        <begin position="97"/>
        <end position="117"/>
    </location>
</feature>
<dbReference type="PANTHER" id="PTHR36488:SF11">
    <property type="entry name" value="CASP-LIKE PROTEIN"/>
    <property type="match status" value="1"/>
</dbReference>
<evidence type="ECO:0000256" key="3">
    <source>
        <dbReference type="ARBA" id="ARBA00022475"/>
    </source>
</evidence>
<comment type="subcellular location">
    <subcellularLocation>
        <location evidence="1 9">Cell membrane</location>
        <topology evidence="1 9">Multi-pass membrane protein</topology>
    </subcellularLocation>
</comment>
<comment type="similarity">
    <text evidence="2 9">Belongs to the Casparian strip membrane proteins (CASP) family.</text>
</comment>
<protein>
    <recommendedName>
        <fullName evidence="9">CASP-like protein</fullName>
    </recommendedName>
</protein>
<keyword evidence="4 9" id="KW-0812">Transmembrane</keyword>
<dbReference type="EMBL" id="SMMG02000006">
    <property type="protein sequence ID" value="KAA3471700.1"/>
    <property type="molecule type" value="Genomic_DNA"/>
</dbReference>
<keyword evidence="12" id="KW-1185">Reference proteome</keyword>
<feature type="transmembrane region" description="Helical" evidence="9">
    <location>
        <begin position="352"/>
        <end position="379"/>
    </location>
</feature>
<dbReference type="NCBIfam" id="TIGR01569">
    <property type="entry name" value="A_tha_TIGR01569"/>
    <property type="match status" value="2"/>
</dbReference>
<evidence type="ECO:0000256" key="9">
    <source>
        <dbReference type="RuleBase" id="RU361233"/>
    </source>
</evidence>
<keyword evidence="7" id="KW-0961">Cell wall biogenesis/degradation</keyword>
<keyword evidence="6 9" id="KW-0472">Membrane</keyword>
<dbReference type="Pfam" id="PF04535">
    <property type="entry name" value="CASP_dom"/>
    <property type="match status" value="2"/>
</dbReference>
<accession>A0A5B6VRD8</accession>
<evidence type="ECO:0000256" key="5">
    <source>
        <dbReference type="ARBA" id="ARBA00022989"/>
    </source>
</evidence>
<gene>
    <name evidence="11" type="ORF">EPI10_017294</name>
</gene>
<evidence type="ECO:0000313" key="11">
    <source>
        <dbReference type="EMBL" id="KAA3471700.1"/>
    </source>
</evidence>
<comment type="caution">
    <text evidence="9">Lacks conserved residue(s) required for the propagation of feature annotation.</text>
</comment>
<name>A0A5B6VRD8_9ROSI</name>
<feature type="domain" description="Casparian strip membrane protein" evidence="10">
    <location>
        <begin position="98"/>
        <end position="145"/>
    </location>
</feature>
<evidence type="ECO:0000256" key="1">
    <source>
        <dbReference type="ARBA" id="ARBA00004651"/>
    </source>
</evidence>
<dbReference type="GO" id="GO:0071555">
    <property type="term" value="P:cell wall organization"/>
    <property type="evidence" value="ECO:0007669"/>
    <property type="project" value="UniProtKB-KW"/>
</dbReference>